<dbReference type="Pfam" id="PF25543">
    <property type="entry name" value="zf-CCCH_tandem"/>
    <property type="match status" value="1"/>
</dbReference>
<keyword evidence="6" id="KW-1185">Reference proteome</keyword>
<dbReference type="PROSITE" id="PS50103">
    <property type="entry name" value="ZF_C3H1"/>
    <property type="match status" value="1"/>
</dbReference>
<dbReference type="OrthoDB" id="2270193at2759"/>
<feature type="coiled-coil region" evidence="2">
    <location>
        <begin position="32"/>
        <end position="73"/>
    </location>
</feature>
<dbReference type="AlphaFoldDB" id="A0A9W8WP98"/>
<dbReference type="InterPro" id="IPR057654">
    <property type="entry name" value="Znf-CCCH_tandem"/>
</dbReference>
<accession>A0A9W8WP98</accession>
<reference evidence="5" key="1">
    <citation type="submission" date="2022-10" db="EMBL/GenBank/DDBJ databases">
        <title>Tapping the CABI collections for fungal endophytes: first genome assemblies for Collariella, Neodidymelliopsis, Ascochyta clinopodiicola, Didymella pomorum, Didymosphaeria variabile, Neocosmospora piperis and Neocucurbitaria cava.</title>
        <authorList>
            <person name="Hill R."/>
        </authorList>
    </citation>
    <scope>NUCLEOTIDE SEQUENCE</scope>
    <source>
        <strain evidence="5">IMI 366586</strain>
    </source>
</reference>
<feature type="domain" description="C3H1-type" evidence="4">
    <location>
        <begin position="368"/>
        <end position="396"/>
    </location>
</feature>
<keyword evidence="1" id="KW-0479">Metal-binding</keyword>
<dbReference type="Pfam" id="PF25542">
    <property type="entry name" value="zf-CCCH_12"/>
    <property type="match status" value="1"/>
</dbReference>
<evidence type="ECO:0000313" key="5">
    <source>
        <dbReference type="EMBL" id="KAJ4329340.1"/>
    </source>
</evidence>
<keyword evidence="2" id="KW-0175">Coiled coil</keyword>
<dbReference type="PANTHER" id="PTHR37543:SF1">
    <property type="entry name" value="CCCH ZINC FINGER DNA BINDING PROTEIN (AFU_ORTHOLOGUE AFUA_5G12760)"/>
    <property type="match status" value="1"/>
</dbReference>
<keyword evidence="1" id="KW-0863">Zinc-finger</keyword>
<evidence type="ECO:0000313" key="6">
    <source>
        <dbReference type="Proteomes" id="UP001140502"/>
    </source>
</evidence>
<keyword evidence="1" id="KW-0862">Zinc</keyword>
<evidence type="ECO:0000256" key="2">
    <source>
        <dbReference type="SAM" id="Coils"/>
    </source>
</evidence>
<dbReference type="InterPro" id="IPR000571">
    <property type="entry name" value="Znf_CCCH"/>
</dbReference>
<feature type="zinc finger region" description="C3H1-type" evidence="1">
    <location>
        <begin position="368"/>
        <end position="396"/>
    </location>
</feature>
<evidence type="ECO:0000256" key="3">
    <source>
        <dbReference type="SAM" id="MobiDB-lite"/>
    </source>
</evidence>
<dbReference type="Proteomes" id="UP001140502">
    <property type="component" value="Unassembled WGS sequence"/>
</dbReference>
<name>A0A9W8WP98_9HYPO</name>
<feature type="region of interest" description="Disordered" evidence="3">
    <location>
        <begin position="262"/>
        <end position="290"/>
    </location>
</feature>
<dbReference type="InterPro" id="IPR057683">
    <property type="entry name" value="DUF7923"/>
</dbReference>
<proteinExistence type="predicted"/>
<evidence type="ECO:0000256" key="1">
    <source>
        <dbReference type="PROSITE-ProRule" id="PRU00723"/>
    </source>
</evidence>
<organism evidence="5 6">
    <name type="scientific">Fusarium piperis</name>
    <dbReference type="NCBI Taxonomy" id="1435070"/>
    <lineage>
        <taxon>Eukaryota</taxon>
        <taxon>Fungi</taxon>
        <taxon>Dikarya</taxon>
        <taxon>Ascomycota</taxon>
        <taxon>Pezizomycotina</taxon>
        <taxon>Sordariomycetes</taxon>
        <taxon>Hypocreomycetidae</taxon>
        <taxon>Hypocreales</taxon>
        <taxon>Nectriaceae</taxon>
        <taxon>Fusarium</taxon>
        <taxon>Fusarium solani species complex</taxon>
    </lineage>
</organism>
<protein>
    <recommendedName>
        <fullName evidence="4">C3H1-type domain-containing protein</fullName>
    </recommendedName>
</protein>
<gene>
    <name evidence="5" type="ORF">N0V84_000235</name>
</gene>
<dbReference type="PANTHER" id="PTHR37543">
    <property type="entry name" value="CCCH ZINC FINGER DNA BINDING PROTEIN (AFU_ORTHOLOGUE AFUA_5G12760)"/>
    <property type="match status" value="1"/>
</dbReference>
<dbReference type="EMBL" id="JAPEUR010000002">
    <property type="protein sequence ID" value="KAJ4329340.1"/>
    <property type="molecule type" value="Genomic_DNA"/>
</dbReference>
<dbReference type="GO" id="GO:0008270">
    <property type="term" value="F:zinc ion binding"/>
    <property type="evidence" value="ECO:0007669"/>
    <property type="project" value="UniProtKB-KW"/>
</dbReference>
<evidence type="ECO:0000259" key="4">
    <source>
        <dbReference type="PROSITE" id="PS50103"/>
    </source>
</evidence>
<dbReference type="Pfam" id="PF25540">
    <property type="entry name" value="DUF7923"/>
    <property type="match status" value="1"/>
</dbReference>
<comment type="caution">
    <text evidence="5">The sequence shown here is derived from an EMBL/GenBank/DDBJ whole genome shotgun (WGS) entry which is preliminary data.</text>
</comment>
<sequence length="462" mass="51717">MLSAQDSFIRQDRLASQIQKWNEQDNERHTWLRMLQQTVEAFEKERRLLKMENDDLAAENKELKNDLKVQQKEKDPYVAILVDGDGAKFQDSLLQDPDEGATNAALAIKQHVAEYLKDTDLSSDITIFARVFANVKDLAHSLRLSGIVNFEDKFLKFVTNFTNARAEFDFVDVGSGKENADAKIRRMLKYYHDDVRCKKIFFVACHDAGYAHDLRPYIDDQGNRLVLVETTPAAPRIKKLGLPIISFENVFRSGLLQNETRVVPQSPPKSIASPAPPPRAQPPVATTTVTATTTTIRSGNGGISTKYKGSYAAAGGTGNHQNIDVGTSKTKTPRVIEYNEDNVRLDPQIRPPGNTPAQDTYKQKLAKARGSAFCNSYYLGGSCSWGTSCTREHDKKLTADELVIHRYKARSCPCFAGPGCPDFFCPMSHHCPQDPYCTRNDCKFYHAKFGDMHLTKEGLKAV</sequence>